<evidence type="ECO:0000256" key="4">
    <source>
        <dbReference type="ARBA" id="ARBA00022771"/>
    </source>
</evidence>
<dbReference type="SUPFAM" id="SSF56487">
    <property type="entry name" value="SRCR-like"/>
    <property type="match status" value="2"/>
</dbReference>
<feature type="domain" description="SRCR" evidence="15">
    <location>
        <begin position="337"/>
        <end position="445"/>
    </location>
</feature>
<dbReference type="SUPFAM" id="SSF49265">
    <property type="entry name" value="Fibronectin type III"/>
    <property type="match status" value="1"/>
</dbReference>
<keyword evidence="9 11" id="KW-1015">Disulfide bond</keyword>
<accession>A0A1X7V303</accession>
<dbReference type="PROSITE" id="PS50089">
    <property type="entry name" value="ZF_RING_2"/>
    <property type="match status" value="1"/>
</dbReference>
<evidence type="ECO:0000256" key="2">
    <source>
        <dbReference type="ARBA" id="ARBA00022692"/>
    </source>
</evidence>
<dbReference type="InterPro" id="IPR017907">
    <property type="entry name" value="Znf_RING_CS"/>
</dbReference>
<dbReference type="InterPro" id="IPR036772">
    <property type="entry name" value="SRCR-like_dom_sf"/>
</dbReference>
<keyword evidence="6" id="KW-0862">Zinc</keyword>
<evidence type="ECO:0000256" key="5">
    <source>
        <dbReference type="ARBA" id="ARBA00022786"/>
    </source>
</evidence>
<evidence type="ECO:0000256" key="13">
    <source>
        <dbReference type="SAM" id="SignalP"/>
    </source>
</evidence>
<dbReference type="InterPro" id="IPR001190">
    <property type="entry name" value="SRCR"/>
</dbReference>
<dbReference type="SMART" id="SM00202">
    <property type="entry name" value="SR"/>
    <property type="match status" value="1"/>
</dbReference>
<evidence type="ECO:0000313" key="16">
    <source>
        <dbReference type="EnsemblMetazoa" id="Aqu2.1.34393_001"/>
    </source>
</evidence>
<feature type="domain" description="RING-type" evidence="14">
    <location>
        <begin position="146"/>
        <end position="184"/>
    </location>
</feature>
<dbReference type="CDD" id="cd16532">
    <property type="entry name" value="RING-HC_RNFT1-like"/>
    <property type="match status" value="1"/>
</dbReference>
<proteinExistence type="predicted"/>
<feature type="transmembrane region" description="Helical" evidence="12">
    <location>
        <begin position="576"/>
        <end position="598"/>
    </location>
</feature>
<dbReference type="GO" id="GO:1904294">
    <property type="term" value="P:positive regulation of ERAD pathway"/>
    <property type="evidence" value="ECO:0007669"/>
    <property type="project" value="InterPro"/>
</dbReference>
<comment type="caution">
    <text evidence="11">Lacks conserved residue(s) required for the propagation of feature annotation.</text>
</comment>
<evidence type="ECO:0008006" key="17">
    <source>
        <dbReference type="Google" id="ProtNLM"/>
    </source>
</evidence>
<keyword evidence="4 10" id="KW-0863">Zinc-finger</keyword>
<dbReference type="eggNOG" id="KOG4638">
    <property type="taxonomic scope" value="Eukaryota"/>
</dbReference>
<keyword evidence="2 12" id="KW-0812">Transmembrane</keyword>
<organism evidence="16">
    <name type="scientific">Amphimedon queenslandica</name>
    <name type="common">Sponge</name>
    <dbReference type="NCBI Taxonomy" id="400682"/>
    <lineage>
        <taxon>Eukaryota</taxon>
        <taxon>Metazoa</taxon>
        <taxon>Porifera</taxon>
        <taxon>Demospongiae</taxon>
        <taxon>Heteroscleromorpha</taxon>
        <taxon>Haplosclerida</taxon>
        <taxon>Niphatidae</taxon>
        <taxon>Amphimedon</taxon>
    </lineage>
</organism>
<evidence type="ECO:0000256" key="10">
    <source>
        <dbReference type="PROSITE-ProRule" id="PRU00175"/>
    </source>
</evidence>
<protein>
    <recommendedName>
        <fullName evidence="17">RING-type domain-containing protein</fullName>
    </recommendedName>
</protein>
<sequence>MPPRLFLDLWNLMWCIYVTGAPLCVSEVLAHPTIIPVTPSDLMSKLSQMGGFTKLHGKYYMLLENLSQFYRTLIPTPLWFGFCSNYYDTGAVFAIIVTAGYLMIKGAVILASGRELFKALCTFIRDKTYGIPLKKDELLESCESTCPICQDEFNAPIMLRCRHVFCENCVLQWFDRERTCPLCRASIACDPKWRDGSTFALNVMQPWAVFCIIIIIATCGSGENSCYEGDLRVDPGNGPILQFCSGGIWGYMCASNNIKQNKINADVACQQLGKKLSKGDITNVTSNTRLSPIYYYHFFACTGFETKLKECRTPVIYNTFNGRCRNDLYAAAVCEPAECRNGDLTVNKSRNQFPLQFCARGKWTLLCGIAHTWTRAQAKVACKQLGLNPIGAEPGVVSLYSRTVGVFNGRFHCRGNESSLLACSYSLMASPPCTTANPIAGVECGEWPKSVERIRMKWSSSILYIKWEHDAMNYYETTDKDEDDDIWYTVYCRSDSEIEEAWIQVTTTSAMVTGLSPLTNYTCCVELTEVPYIRETCLTITTGPLNISSQPNVTATPAAYGSSGSGDAVSVGAGSALSGVIVGILLASFVAILTACYCHWKKEKTKFNNEDYNSHHNNPGYSGLVRPEGFRVEQKSAEVVPLYDIIDRTVVDGPPNSAPTQYL</sequence>
<dbReference type="eggNOG" id="KOG0802">
    <property type="taxonomic scope" value="Eukaryota"/>
</dbReference>
<name>A0A1X7V303_AMPQE</name>
<evidence type="ECO:0000259" key="15">
    <source>
        <dbReference type="PROSITE" id="PS50287"/>
    </source>
</evidence>
<dbReference type="PANTHER" id="PTHR15860">
    <property type="entry name" value="UNCHARACTERIZED RING FINGER-CONTAINING PROTEIN"/>
    <property type="match status" value="1"/>
</dbReference>
<keyword evidence="13" id="KW-0732">Signal</keyword>
<dbReference type="STRING" id="400682.A0A1X7V303"/>
<keyword evidence="3" id="KW-0479">Metal-binding</keyword>
<dbReference type="AlphaFoldDB" id="A0A1X7V303"/>
<evidence type="ECO:0000256" key="6">
    <source>
        <dbReference type="ARBA" id="ARBA00022833"/>
    </source>
</evidence>
<feature type="signal peptide" evidence="13">
    <location>
        <begin position="1"/>
        <end position="20"/>
    </location>
</feature>
<dbReference type="PROSITE" id="PS00518">
    <property type="entry name" value="ZF_RING_1"/>
    <property type="match status" value="1"/>
</dbReference>
<dbReference type="Pfam" id="PF00530">
    <property type="entry name" value="SRCR"/>
    <property type="match status" value="2"/>
</dbReference>
<evidence type="ECO:0000256" key="3">
    <source>
        <dbReference type="ARBA" id="ARBA00022723"/>
    </source>
</evidence>
<keyword evidence="7 12" id="KW-1133">Transmembrane helix</keyword>
<dbReference type="EnsemblMetazoa" id="Aqu2.1.34393_001">
    <property type="protein sequence ID" value="Aqu2.1.34393_001"/>
    <property type="gene ID" value="Aqu2.1.34393"/>
</dbReference>
<dbReference type="GO" id="GO:0008270">
    <property type="term" value="F:zinc ion binding"/>
    <property type="evidence" value="ECO:0007669"/>
    <property type="project" value="UniProtKB-KW"/>
</dbReference>
<evidence type="ECO:0000256" key="12">
    <source>
        <dbReference type="SAM" id="Phobius"/>
    </source>
</evidence>
<dbReference type="SMART" id="SM00184">
    <property type="entry name" value="RING"/>
    <property type="match status" value="1"/>
</dbReference>
<dbReference type="Pfam" id="PF13923">
    <property type="entry name" value="zf-C3HC4_2"/>
    <property type="match status" value="1"/>
</dbReference>
<keyword evidence="5" id="KW-0833">Ubl conjugation pathway</keyword>
<dbReference type="InterPro" id="IPR044235">
    <property type="entry name" value="RNFT1/2"/>
</dbReference>
<evidence type="ECO:0000256" key="1">
    <source>
        <dbReference type="ARBA" id="ARBA00004141"/>
    </source>
</evidence>
<evidence type="ECO:0000256" key="9">
    <source>
        <dbReference type="ARBA" id="ARBA00023157"/>
    </source>
</evidence>
<comment type="subcellular location">
    <subcellularLocation>
        <location evidence="1">Membrane</location>
        <topology evidence="1">Multi-pass membrane protein</topology>
    </subcellularLocation>
</comment>
<evidence type="ECO:0000256" key="7">
    <source>
        <dbReference type="ARBA" id="ARBA00022989"/>
    </source>
</evidence>
<evidence type="ECO:0000256" key="11">
    <source>
        <dbReference type="PROSITE-ProRule" id="PRU00196"/>
    </source>
</evidence>
<feature type="chain" id="PRO_5012643342" description="RING-type domain-containing protein" evidence="13">
    <location>
        <begin position="21"/>
        <end position="663"/>
    </location>
</feature>
<dbReference type="SUPFAM" id="SSF57850">
    <property type="entry name" value="RING/U-box"/>
    <property type="match status" value="1"/>
</dbReference>
<dbReference type="PANTHER" id="PTHR15860:SF0">
    <property type="entry name" value="LP20373P"/>
    <property type="match status" value="1"/>
</dbReference>
<feature type="disulfide bond" evidence="11">
    <location>
        <begin position="301"/>
        <end position="311"/>
    </location>
</feature>
<feature type="disulfide bond" evidence="11">
    <location>
        <begin position="413"/>
        <end position="423"/>
    </location>
</feature>
<dbReference type="InParanoid" id="A0A1X7V303"/>
<dbReference type="GO" id="GO:0016020">
    <property type="term" value="C:membrane"/>
    <property type="evidence" value="ECO:0007669"/>
    <property type="project" value="UniProtKB-SubCell"/>
</dbReference>
<dbReference type="Gene3D" id="3.10.250.10">
    <property type="entry name" value="SRCR-like domain"/>
    <property type="match status" value="2"/>
</dbReference>
<keyword evidence="8 12" id="KW-0472">Membrane</keyword>
<dbReference type="PROSITE" id="PS50287">
    <property type="entry name" value="SRCR_2"/>
    <property type="match status" value="2"/>
</dbReference>
<reference evidence="16" key="1">
    <citation type="submission" date="2017-05" db="UniProtKB">
        <authorList>
            <consortium name="EnsemblMetazoa"/>
        </authorList>
    </citation>
    <scope>IDENTIFICATION</scope>
</reference>
<feature type="domain" description="SRCR" evidence="15">
    <location>
        <begin position="215"/>
        <end position="335"/>
    </location>
</feature>
<dbReference type="GO" id="GO:0061630">
    <property type="term" value="F:ubiquitin protein ligase activity"/>
    <property type="evidence" value="ECO:0007669"/>
    <property type="project" value="InterPro"/>
</dbReference>
<dbReference type="InterPro" id="IPR001841">
    <property type="entry name" value="Znf_RING"/>
</dbReference>
<evidence type="ECO:0000259" key="14">
    <source>
        <dbReference type="PROSITE" id="PS50089"/>
    </source>
</evidence>
<dbReference type="Gene3D" id="3.30.40.10">
    <property type="entry name" value="Zinc/RING finger domain, C3HC4 (zinc finger)"/>
    <property type="match status" value="1"/>
</dbReference>
<dbReference type="InterPro" id="IPR036116">
    <property type="entry name" value="FN3_sf"/>
</dbReference>
<dbReference type="OrthoDB" id="9049620at2759"/>
<evidence type="ECO:0000256" key="8">
    <source>
        <dbReference type="ARBA" id="ARBA00023136"/>
    </source>
</evidence>
<dbReference type="InterPro" id="IPR013083">
    <property type="entry name" value="Znf_RING/FYVE/PHD"/>
</dbReference>